<accession>A0ABW6TLJ0</accession>
<feature type="compositionally biased region" description="Basic and acidic residues" evidence="1">
    <location>
        <begin position="50"/>
        <end position="62"/>
    </location>
</feature>
<keyword evidence="3" id="KW-1185">Reference proteome</keyword>
<name>A0ABW6TLJ0_9NOCA</name>
<feature type="region of interest" description="Disordered" evidence="1">
    <location>
        <begin position="199"/>
        <end position="253"/>
    </location>
</feature>
<dbReference type="Proteomes" id="UP001602089">
    <property type="component" value="Unassembled WGS sequence"/>
</dbReference>
<sequence>MADEATPAQETTTESPVEAPTSVEAVDATPDIGGDVQATETDTPATEPEPSDKAAKSYDESYVRKLRDENAATRIKAKEAETKAQEAARQAQEAADAQRELTEKLGRALGFVQDEKPLTSDELLKQAAEREAQIAAERDAVAERLRNFERREALTSAVTSVDGDLEAILDSRKVNEAIAKLDTNADDFKAQVAEIVSAAVESNPKLKKAPAQVAAPRSGGDLSGGNGAPKPNAEKSIDDLRREKREREKRESI</sequence>
<feature type="compositionally biased region" description="Low complexity" evidence="1">
    <location>
        <begin position="38"/>
        <end position="48"/>
    </location>
</feature>
<gene>
    <name evidence="2" type="ORF">ACFYY5_29540</name>
</gene>
<feature type="region of interest" description="Disordered" evidence="1">
    <location>
        <begin position="77"/>
        <end position="100"/>
    </location>
</feature>
<dbReference type="RefSeq" id="WP_387132130.1">
    <property type="nucleotide sequence ID" value="NZ_JBIATK010000012.1"/>
</dbReference>
<protein>
    <recommendedName>
        <fullName evidence="4">Scaffolding protein</fullName>
    </recommendedName>
</protein>
<evidence type="ECO:0000256" key="1">
    <source>
        <dbReference type="SAM" id="MobiDB-lite"/>
    </source>
</evidence>
<evidence type="ECO:0000313" key="3">
    <source>
        <dbReference type="Proteomes" id="UP001602089"/>
    </source>
</evidence>
<feature type="region of interest" description="Disordered" evidence="1">
    <location>
        <begin position="1"/>
        <end position="62"/>
    </location>
</feature>
<evidence type="ECO:0000313" key="2">
    <source>
        <dbReference type="EMBL" id="MFF4026999.1"/>
    </source>
</evidence>
<feature type="compositionally biased region" description="Basic and acidic residues" evidence="1">
    <location>
        <begin position="77"/>
        <end position="86"/>
    </location>
</feature>
<proteinExistence type="predicted"/>
<organism evidence="2 3">
    <name type="scientific">Nocardia elegans</name>
    <dbReference type="NCBI Taxonomy" id="300029"/>
    <lineage>
        <taxon>Bacteria</taxon>
        <taxon>Bacillati</taxon>
        <taxon>Actinomycetota</taxon>
        <taxon>Actinomycetes</taxon>
        <taxon>Mycobacteriales</taxon>
        <taxon>Nocardiaceae</taxon>
        <taxon>Nocardia</taxon>
    </lineage>
</organism>
<dbReference type="EMBL" id="JBIATK010000012">
    <property type="protein sequence ID" value="MFF4026999.1"/>
    <property type="molecule type" value="Genomic_DNA"/>
</dbReference>
<feature type="compositionally biased region" description="Basic and acidic residues" evidence="1">
    <location>
        <begin position="232"/>
        <end position="253"/>
    </location>
</feature>
<reference evidence="2 3" key="1">
    <citation type="submission" date="2024-10" db="EMBL/GenBank/DDBJ databases">
        <title>The Natural Products Discovery Center: Release of the First 8490 Sequenced Strains for Exploring Actinobacteria Biosynthetic Diversity.</title>
        <authorList>
            <person name="Kalkreuter E."/>
            <person name="Kautsar S.A."/>
            <person name="Yang D."/>
            <person name="Bader C.D."/>
            <person name="Teijaro C.N."/>
            <person name="Fluegel L."/>
            <person name="Davis C.M."/>
            <person name="Simpson J.R."/>
            <person name="Lauterbach L."/>
            <person name="Steele A.D."/>
            <person name="Gui C."/>
            <person name="Meng S."/>
            <person name="Li G."/>
            <person name="Viehrig K."/>
            <person name="Ye F."/>
            <person name="Su P."/>
            <person name="Kiefer A.F."/>
            <person name="Nichols A."/>
            <person name="Cepeda A.J."/>
            <person name="Yan W."/>
            <person name="Fan B."/>
            <person name="Jiang Y."/>
            <person name="Adhikari A."/>
            <person name="Zheng C.-J."/>
            <person name="Schuster L."/>
            <person name="Cowan T.M."/>
            <person name="Smanski M.J."/>
            <person name="Chevrette M.G."/>
            <person name="De Carvalho L.P.S."/>
            <person name="Shen B."/>
        </authorList>
    </citation>
    <scope>NUCLEOTIDE SEQUENCE [LARGE SCALE GENOMIC DNA]</scope>
    <source>
        <strain evidence="2 3">NPDC001867</strain>
    </source>
</reference>
<evidence type="ECO:0008006" key="4">
    <source>
        <dbReference type="Google" id="ProtNLM"/>
    </source>
</evidence>
<comment type="caution">
    <text evidence="2">The sequence shown here is derived from an EMBL/GenBank/DDBJ whole genome shotgun (WGS) entry which is preliminary data.</text>
</comment>